<keyword evidence="2" id="KW-0805">Transcription regulation</keyword>
<evidence type="ECO:0000313" key="6">
    <source>
        <dbReference type="EMBL" id="MCY6483831.1"/>
    </source>
</evidence>
<accession>A0ABT4CXV6</accession>
<reference evidence="6" key="1">
    <citation type="submission" date="2022-12" db="EMBL/GenBank/DDBJ databases">
        <authorList>
            <person name="Wang J."/>
        </authorList>
    </citation>
    <scope>NUCLEOTIDE SEQUENCE</scope>
    <source>
        <strain evidence="6">HY-45-18</strain>
    </source>
</reference>
<dbReference type="InterPro" id="IPR011256">
    <property type="entry name" value="Reg_factor_effector_dom_sf"/>
</dbReference>
<organism evidence="6 7">
    <name type="scientific">Clostridium aestuarii</name>
    <dbReference type="NCBI Taxonomy" id="338193"/>
    <lineage>
        <taxon>Bacteria</taxon>
        <taxon>Bacillati</taxon>
        <taxon>Bacillota</taxon>
        <taxon>Clostridia</taxon>
        <taxon>Eubacteriales</taxon>
        <taxon>Clostridiaceae</taxon>
        <taxon>Clostridium</taxon>
    </lineage>
</organism>
<proteinExistence type="predicted"/>
<dbReference type="PANTHER" id="PTHR30204">
    <property type="entry name" value="REDOX-CYCLING DRUG-SENSING TRANSCRIPTIONAL ACTIVATOR SOXR"/>
    <property type="match status" value="1"/>
</dbReference>
<dbReference type="EMBL" id="JAPQER010000002">
    <property type="protein sequence ID" value="MCY6483831.1"/>
    <property type="molecule type" value="Genomic_DNA"/>
</dbReference>
<dbReference type="SMART" id="SM00422">
    <property type="entry name" value="HTH_MERR"/>
    <property type="match status" value="1"/>
</dbReference>
<dbReference type="InterPro" id="IPR010499">
    <property type="entry name" value="AraC_E-bd"/>
</dbReference>
<dbReference type="SUPFAM" id="SSF55136">
    <property type="entry name" value="Probable bacterial effector-binding domain"/>
    <property type="match status" value="1"/>
</dbReference>
<keyword evidence="1" id="KW-0678">Repressor</keyword>
<dbReference type="SUPFAM" id="SSF46955">
    <property type="entry name" value="Putative DNA-binding domain"/>
    <property type="match status" value="1"/>
</dbReference>
<evidence type="ECO:0000256" key="1">
    <source>
        <dbReference type="ARBA" id="ARBA00022491"/>
    </source>
</evidence>
<name>A0ABT4CXV6_9CLOT</name>
<dbReference type="Pfam" id="PF06445">
    <property type="entry name" value="GyrI-like"/>
    <property type="match status" value="1"/>
</dbReference>
<dbReference type="InterPro" id="IPR047057">
    <property type="entry name" value="MerR_fam"/>
</dbReference>
<dbReference type="Proteomes" id="UP001078443">
    <property type="component" value="Unassembled WGS sequence"/>
</dbReference>
<keyword evidence="7" id="KW-1185">Reference proteome</keyword>
<feature type="domain" description="HTH merR-type" evidence="5">
    <location>
        <begin position="6"/>
        <end position="76"/>
    </location>
</feature>
<dbReference type="PANTHER" id="PTHR30204:SF69">
    <property type="entry name" value="MERR-FAMILY TRANSCRIPTIONAL REGULATOR"/>
    <property type="match status" value="1"/>
</dbReference>
<keyword evidence="3" id="KW-0238">DNA-binding</keyword>
<evidence type="ECO:0000256" key="4">
    <source>
        <dbReference type="ARBA" id="ARBA00023163"/>
    </source>
</evidence>
<evidence type="ECO:0000313" key="7">
    <source>
        <dbReference type="Proteomes" id="UP001078443"/>
    </source>
</evidence>
<dbReference type="Gene3D" id="3.20.80.10">
    <property type="entry name" value="Regulatory factor, effector binding domain"/>
    <property type="match status" value="1"/>
</dbReference>
<protein>
    <submittedName>
        <fullName evidence="6">MerR family transcriptional regulator</fullName>
    </submittedName>
</protein>
<dbReference type="PROSITE" id="PS50937">
    <property type="entry name" value="HTH_MERR_2"/>
    <property type="match status" value="1"/>
</dbReference>
<evidence type="ECO:0000259" key="5">
    <source>
        <dbReference type="PROSITE" id="PS50937"/>
    </source>
</evidence>
<dbReference type="InterPro" id="IPR009061">
    <property type="entry name" value="DNA-bd_dom_put_sf"/>
</dbReference>
<keyword evidence="4" id="KW-0804">Transcription</keyword>
<dbReference type="SMART" id="SM00871">
    <property type="entry name" value="AraC_E_bind"/>
    <property type="match status" value="1"/>
</dbReference>
<dbReference type="InterPro" id="IPR029442">
    <property type="entry name" value="GyrI-like"/>
</dbReference>
<gene>
    <name evidence="6" type="ORF">OW763_05645</name>
</gene>
<comment type="caution">
    <text evidence="6">The sequence shown here is derived from an EMBL/GenBank/DDBJ whole genome shotgun (WGS) entry which is preliminary data.</text>
</comment>
<dbReference type="InterPro" id="IPR000551">
    <property type="entry name" value="MerR-type_HTH_dom"/>
</dbReference>
<evidence type="ECO:0000256" key="2">
    <source>
        <dbReference type="ARBA" id="ARBA00023015"/>
    </source>
</evidence>
<dbReference type="RefSeq" id="WP_268040106.1">
    <property type="nucleotide sequence ID" value="NZ_JAPQER010000002.1"/>
</dbReference>
<evidence type="ECO:0000256" key="3">
    <source>
        <dbReference type="ARBA" id="ARBA00023125"/>
    </source>
</evidence>
<dbReference type="Pfam" id="PF13411">
    <property type="entry name" value="MerR_1"/>
    <property type="match status" value="1"/>
</dbReference>
<sequence>MKRGDKYSIGQVEEICNIPTKTLRYYDEIKLVVPKFRNEENKYRYYSKDQMVTICIIRKLRMFGFTLKKIQQIINDNKAETLKKSIERKLLEISDEINNLQKSYSDGYAFLQRLKEGVDMISYCNKEDIITENIEIKEIPETDLVFTKKVMKNYSNSEVSLERWVEIIDLCNKLQLKSKGSIIVTYHSNPLEQFFFKDSLIEFGMYIESPTKCDNCRKFGGFTAATTTHIGNYSNIINTHIKMIQWINKNGYKIAGNISEEFIISPFDVTNVDEHITKIIIPVTKIGRVKKK</sequence>
<dbReference type="Gene3D" id="1.10.1660.10">
    <property type="match status" value="1"/>
</dbReference>